<dbReference type="AlphaFoldDB" id="A0A9P9A8G6"/>
<evidence type="ECO:0000313" key="2">
    <source>
        <dbReference type="Proteomes" id="UP000770015"/>
    </source>
</evidence>
<accession>A0A9P9A8G6</accession>
<gene>
    <name evidence="1" type="ORF">F5X68DRAFT_211737</name>
</gene>
<organism evidence="1 2">
    <name type="scientific">Plectosphaerella plurivora</name>
    <dbReference type="NCBI Taxonomy" id="936078"/>
    <lineage>
        <taxon>Eukaryota</taxon>
        <taxon>Fungi</taxon>
        <taxon>Dikarya</taxon>
        <taxon>Ascomycota</taxon>
        <taxon>Pezizomycotina</taxon>
        <taxon>Sordariomycetes</taxon>
        <taxon>Hypocreomycetidae</taxon>
        <taxon>Glomerellales</taxon>
        <taxon>Plectosphaerellaceae</taxon>
        <taxon>Plectosphaerella</taxon>
    </lineage>
</organism>
<dbReference type="Proteomes" id="UP000770015">
    <property type="component" value="Unassembled WGS sequence"/>
</dbReference>
<evidence type="ECO:0000313" key="1">
    <source>
        <dbReference type="EMBL" id="KAH6681027.1"/>
    </source>
</evidence>
<protein>
    <recommendedName>
        <fullName evidence="3">F-box domain-containing protein</fullName>
    </recommendedName>
</protein>
<name>A0A9P9A8G6_9PEZI</name>
<evidence type="ECO:0008006" key="3">
    <source>
        <dbReference type="Google" id="ProtNLM"/>
    </source>
</evidence>
<keyword evidence="2" id="KW-1185">Reference proteome</keyword>
<dbReference type="OrthoDB" id="2687876at2759"/>
<comment type="caution">
    <text evidence="1">The sequence shown here is derived from an EMBL/GenBank/DDBJ whole genome shotgun (WGS) entry which is preliminary data.</text>
</comment>
<proteinExistence type="predicted"/>
<sequence>MSLSLLASPWTTDRRSSAAFDIPPADKAAITKLISFPRRDFIDANISFPRKHHDKVRSSLLGPFEKEPSADLGALAKLPLELLGQILLHHVDIGSVIAFRKINRRARHVTDSLHEYKAVTIHGLDFLCALLRTGFASHDEKTLASVHTLLCEKSCSVCGHFAGFVSLLYWTRCCFTCLQFSPELRVLLISPAFYQPGRTPAQLEGLTYQLRSLPGRYTTSATGFWGPIRHYLSAYHLVDNTLEARTLGRPLPEAKSMCQHMAACALPFLEKQSGEIEAGVACAGCQLALSKDLQSDNFTQRAHDVAERMYTKDGLLEHFRWCRWAQVLWKSSGGGQFTPPEMPLVAKMEKLYAQ</sequence>
<dbReference type="EMBL" id="JAGSXJ010000019">
    <property type="protein sequence ID" value="KAH6681027.1"/>
    <property type="molecule type" value="Genomic_DNA"/>
</dbReference>
<reference evidence="1" key="1">
    <citation type="journal article" date="2021" name="Nat. Commun.">
        <title>Genetic determinants of endophytism in the Arabidopsis root mycobiome.</title>
        <authorList>
            <person name="Mesny F."/>
            <person name="Miyauchi S."/>
            <person name="Thiergart T."/>
            <person name="Pickel B."/>
            <person name="Atanasova L."/>
            <person name="Karlsson M."/>
            <person name="Huettel B."/>
            <person name="Barry K.W."/>
            <person name="Haridas S."/>
            <person name="Chen C."/>
            <person name="Bauer D."/>
            <person name="Andreopoulos W."/>
            <person name="Pangilinan J."/>
            <person name="LaButti K."/>
            <person name="Riley R."/>
            <person name="Lipzen A."/>
            <person name="Clum A."/>
            <person name="Drula E."/>
            <person name="Henrissat B."/>
            <person name="Kohler A."/>
            <person name="Grigoriev I.V."/>
            <person name="Martin F.M."/>
            <person name="Hacquard S."/>
        </authorList>
    </citation>
    <scope>NUCLEOTIDE SEQUENCE</scope>
    <source>
        <strain evidence="1">MPI-SDFR-AT-0117</strain>
    </source>
</reference>